<feature type="compositionally biased region" description="Basic and acidic residues" evidence="1">
    <location>
        <begin position="1"/>
        <end position="22"/>
    </location>
</feature>
<proteinExistence type="predicted"/>
<feature type="compositionally biased region" description="Basic and acidic residues" evidence="1">
    <location>
        <begin position="57"/>
        <end position="68"/>
    </location>
</feature>
<feature type="compositionally biased region" description="Polar residues" evidence="1">
    <location>
        <begin position="41"/>
        <end position="56"/>
    </location>
</feature>
<feature type="region of interest" description="Disordered" evidence="1">
    <location>
        <begin position="1"/>
        <end position="86"/>
    </location>
</feature>
<evidence type="ECO:0000313" key="3">
    <source>
        <dbReference type="Proteomes" id="UP000023152"/>
    </source>
</evidence>
<organism evidence="2 3">
    <name type="scientific">Reticulomyxa filosa</name>
    <dbReference type="NCBI Taxonomy" id="46433"/>
    <lineage>
        <taxon>Eukaryota</taxon>
        <taxon>Sar</taxon>
        <taxon>Rhizaria</taxon>
        <taxon>Retaria</taxon>
        <taxon>Foraminifera</taxon>
        <taxon>Monothalamids</taxon>
        <taxon>Reticulomyxidae</taxon>
        <taxon>Reticulomyxa</taxon>
    </lineage>
</organism>
<name>X6LY82_RETFI</name>
<gene>
    <name evidence="2" type="ORF">RFI_31706</name>
</gene>
<keyword evidence="3" id="KW-1185">Reference proteome</keyword>
<dbReference type="Proteomes" id="UP000023152">
    <property type="component" value="Unassembled WGS sequence"/>
</dbReference>
<reference evidence="2 3" key="1">
    <citation type="journal article" date="2013" name="Curr. Biol.">
        <title>The Genome of the Foraminiferan Reticulomyxa filosa.</title>
        <authorList>
            <person name="Glockner G."/>
            <person name="Hulsmann N."/>
            <person name="Schleicher M."/>
            <person name="Noegel A.A."/>
            <person name="Eichinger L."/>
            <person name="Gallinger C."/>
            <person name="Pawlowski J."/>
            <person name="Sierra R."/>
            <person name="Euteneuer U."/>
            <person name="Pillet L."/>
            <person name="Moustafa A."/>
            <person name="Platzer M."/>
            <person name="Groth M."/>
            <person name="Szafranski K."/>
            <person name="Schliwa M."/>
        </authorList>
    </citation>
    <scope>NUCLEOTIDE SEQUENCE [LARGE SCALE GENOMIC DNA]</scope>
</reference>
<dbReference type="AlphaFoldDB" id="X6LY82"/>
<evidence type="ECO:0000256" key="1">
    <source>
        <dbReference type="SAM" id="MobiDB-lite"/>
    </source>
</evidence>
<sequence>MTDDNTLEKEEEAKALKNHFDMAKYASDDTQQNKNQQQLNTSINTTPAKASQQTSPKRPETSKVENDASKLATVSGSMSSQVNKSPGSIQLEALEAKKQELTPSKKLKIKKRLTKVKNFFRSFTKKKKEMVNTS</sequence>
<evidence type="ECO:0000313" key="2">
    <source>
        <dbReference type="EMBL" id="ETO05690.1"/>
    </source>
</evidence>
<feature type="compositionally biased region" description="Polar residues" evidence="1">
    <location>
        <begin position="72"/>
        <end position="86"/>
    </location>
</feature>
<dbReference type="EMBL" id="ASPP01027855">
    <property type="protein sequence ID" value="ETO05690.1"/>
    <property type="molecule type" value="Genomic_DNA"/>
</dbReference>
<comment type="caution">
    <text evidence="2">The sequence shown here is derived from an EMBL/GenBank/DDBJ whole genome shotgun (WGS) entry which is preliminary data.</text>
</comment>
<protein>
    <submittedName>
        <fullName evidence="2">Uncharacterized protein</fullName>
    </submittedName>
</protein>
<accession>X6LY82</accession>